<gene>
    <name evidence="3" type="ORF">ACFSJU_06230</name>
</gene>
<proteinExistence type="predicted"/>
<evidence type="ECO:0000256" key="1">
    <source>
        <dbReference type="SAM" id="Phobius"/>
    </source>
</evidence>
<keyword evidence="1" id="KW-0812">Transmembrane</keyword>
<name>A0ABW4ZIX7_9SPHI</name>
<comment type="caution">
    <text evidence="3">The sequence shown here is derived from an EMBL/GenBank/DDBJ whole genome shotgun (WGS) entry which is preliminary data.</text>
</comment>
<keyword evidence="4" id="KW-1185">Reference proteome</keyword>
<reference evidence="4" key="1">
    <citation type="journal article" date="2019" name="Int. J. Syst. Evol. Microbiol.">
        <title>The Global Catalogue of Microorganisms (GCM) 10K type strain sequencing project: providing services to taxonomists for standard genome sequencing and annotation.</title>
        <authorList>
            <consortium name="The Broad Institute Genomics Platform"/>
            <consortium name="The Broad Institute Genome Sequencing Center for Infectious Disease"/>
            <person name="Wu L."/>
            <person name="Ma J."/>
        </authorList>
    </citation>
    <scope>NUCLEOTIDE SEQUENCE [LARGE SCALE GENOMIC DNA]</scope>
    <source>
        <strain evidence="4">KCTC 42217</strain>
    </source>
</reference>
<evidence type="ECO:0000313" key="3">
    <source>
        <dbReference type="EMBL" id="MFD2161983.1"/>
    </source>
</evidence>
<feature type="transmembrane region" description="Helical" evidence="1">
    <location>
        <begin position="67"/>
        <end position="86"/>
    </location>
</feature>
<dbReference type="EMBL" id="JBHUHZ010000001">
    <property type="protein sequence ID" value="MFD2161983.1"/>
    <property type="molecule type" value="Genomic_DNA"/>
</dbReference>
<feature type="transmembrane region" description="Helical" evidence="1">
    <location>
        <begin position="36"/>
        <end position="55"/>
    </location>
</feature>
<protein>
    <submittedName>
        <fullName evidence="3">SPW repeat protein</fullName>
    </submittedName>
</protein>
<dbReference type="Pfam" id="PF03779">
    <property type="entry name" value="SPW"/>
    <property type="match status" value="1"/>
</dbReference>
<evidence type="ECO:0000313" key="4">
    <source>
        <dbReference type="Proteomes" id="UP001597387"/>
    </source>
</evidence>
<dbReference type="Proteomes" id="UP001597387">
    <property type="component" value="Unassembled WGS sequence"/>
</dbReference>
<organism evidence="3 4">
    <name type="scientific">Paradesertivirga mongoliensis</name>
    <dbReference type="NCBI Taxonomy" id="2100740"/>
    <lineage>
        <taxon>Bacteria</taxon>
        <taxon>Pseudomonadati</taxon>
        <taxon>Bacteroidota</taxon>
        <taxon>Sphingobacteriia</taxon>
        <taxon>Sphingobacteriales</taxon>
        <taxon>Sphingobacteriaceae</taxon>
        <taxon>Paradesertivirga</taxon>
    </lineage>
</organism>
<feature type="transmembrane region" description="Helical" evidence="1">
    <location>
        <begin position="92"/>
        <end position="111"/>
    </location>
</feature>
<sequence length="130" mass="14358">MRFISRKFHAVLDYVAGILLIASPWLFNFADIESAKWVAIAVGILVLGLSFMTDYEGGGKKAISMSGHLTMDVIMGIFLAASPWLFNFDEFVYLPHLIIGIMEIGAGLFTVKTSQHSHGHHVDRNISPAH</sequence>
<keyword evidence="1" id="KW-1133">Transmembrane helix</keyword>
<evidence type="ECO:0000259" key="2">
    <source>
        <dbReference type="Pfam" id="PF03779"/>
    </source>
</evidence>
<feature type="transmembrane region" description="Helical" evidence="1">
    <location>
        <begin position="12"/>
        <end position="30"/>
    </location>
</feature>
<accession>A0ABW4ZIX7</accession>
<dbReference type="RefSeq" id="WP_255898170.1">
    <property type="nucleotide sequence ID" value="NZ_JAFMZO010000001.1"/>
</dbReference>
<dbReference type="InterPro" id="IPR005530">
    <property type="entry name" value="SPW"/>
</dbReference>
<feature type="domain" description="SPW repeat-containing integral membrane" evidence="2">
    <location>
        <begin position="9"/>
        <end position="108"/>
    </location>
</feature>
<keyword evidence="1" id="KW-0472">Membrane</keyword>